<dbReference type="RefSeq" id="WP_377140380.1">
    <property type="nucleotide sequence ID" value="NZ_JBHTIA010000003.1"/>
</dbReference>
<comment type="caution">
    <text evidence="2">The sequence shown here is derived from an EMBL/GenBank/DDBJ whole genome shotgun (WGS) entry which is preliminary data.</text>
</comment>
<protein>
    <recommendedName>
        <fullName evidence="4">DUF3098 domain-containing protein</fullName>
    </recommendedName>
</protein>
<keyword evidence="3" id="KW-1185">Reference proteome</keyword>
<evidence type="ECO:0000313" key="3">
    <source>
        <dbReference type="Proteomes" id="UP001597073"/>
    </source>
</evidence>
<gene>
    <name evidence="2" type="ORF">ACFQZI_07175</name>
</gene>
<evidence type="ECO:0000256" key="1">
    <source>
        <dbReference type="SAM" id="Phobius"/>
    </source>
</evidence>
<name>A0ABW2ZEN2_9SPHI</name>
<evidence type="ECO:0000313" key="2">
    <source>
        <dbReference type="EMBL" id="MFD0764630.1"/>
    </source>
</evidence>
<dbReference type="Proteomes" id="UP001597073">
    <property type="component" value="Unassembled WGS sequence"/>
</dbReference>
<proteinExistence type="predicted"/>
<organism evidence="2 3">
    <name type="scientific">Mucilaginibacter lutimaris</name>
    <dbReference type="NCBI Taxonomy" id="931629"/>
    <lineage>
        <taxon>Bacteria</taxon>
        <taxon>Pseudomonadati</taxon>
        <taxon>Bacteroidota</taxon>
        <taxon>Sphingobacteriia</taxon>
        <taxon>Sphingobacteriales</taxon>
        <taxon>Sphingobacteriaceae</taxon>
        <taxon>Mucilaginibacter</taxon>
    </lineage>
</organism>
<reference evidence="3" key="1">
    <citation type="journal article" date="2019" name="Int. J. Syst. Evol. Microbiol.">
        <title>The Global Catalogue of Microorganisms (GCM) 10K type strain sequencing project: providing services to taxonomists for standard genome sequencing and annotation.</title>
        <authorList>
            <consortium name="The Broad Institute Genomics Platform"/>
            <consortium name="The Broad Institute Genome Sequencing Center for Infectious Disease"/>
            <person name="Wu L."/>
            <person name="Ma J."/>
        </authorList>
    </citation>
    <scope>NUCLEOTIDE SEQUENCE [LARGE SCALE GENOMIC DNA]</scope>
    <source>
        <strain evidence="3">CCUG 60742</strain>
    </source>
</reference>
<evidence type="ECO:0008006" key="4">
    <source>
        <dbReference type="Google" id="ProtNLM"/>
    </source>
</evidence>
<sequence>MKKLSVILIALGIVLIICGNVFYGHTQNAVDTGGSASITTFNGAWSVKIPAYFGGVMLLFGSIFLYISIDPQEQTKGVVR</sequence>
<keyword evidence="1" id="KW-1133">Transmembrane helix</keyword>
<feature type="transmembrane region" description="Helical" evidence="1">
    <location>
        <begin position="49"/>
        <end position="67"/>
    </location>
</feature>
<keyword evidence="1" id="KW-0812">Transmembrane</keyword>
<keyword evidence="1" id="KW-0472">Membrane</keyword>
<accession>A0ABW2ZEN2</accession>
<dbReference type="EMBL" id="JBHTIA010000003">
    <property type="protein sequence ID" value="MFD0764630.1"/>
    <property type="molecule type" value="Genomic_DNA"/>
</dbReference>